<dbReference type="PANTHER" id="PTHR30480">
    <property type="entry name" value="BETA-HEXOSAMINIDASE-RELATED"/>
    <property type="match status" value="1"/>
</dbReference>
<keyword evidence="5" id="KW-0326">Glycosidase</keyword>
<dbReference type="Pfam" id="PF00933">
    <property type="entry name" value="Glyco_hydro_3"/>
    <property type="match status" value="1"/>
</dbReference>
<dbReference type="GO" id="GO:0004563">
    <property type="term" value="F:beta-N-acetylhexosaminidase activity"/>
    <property type="evidence" value="ECO:0007669"/>
    <property type="project" value="UniProtKB-EC"/>
</dbReference>
<feature type="signal peptide" evidence="7">
    <location>
        <begin position="1"/>
        <end position="27"/>
    </location>
</feature>
<keyword evidence="7" id="KW-0732">Signal</keyword>
<dbReference type="SUPFAM" id="SSF51445">
    <property type="entry name" value="(Trans)glycosidases"/>
    <property type="match status" value="1"/>
</dbReference>
<reference evidence="9 10" key="1">
    <citation type="submission" date="2023-06" db="EMBL/GenBank/DDBJ databases">
        <authorList>
            <person name="Oyuntsetseg B."/>
            <person name="Kim S.B."/>
        </authorList>
    </citation>
    <scope>NUCLEOTIDE SEQUENCE [LARGE SCALE GENOMIC DNA]</scope>
    <source>
        <strain evidence="9 10">2-15</strain>
    </source>
</reference>
<evidence type="ECO:0000256" key="5">
    <source>
        <dbReference type="ARBA" id="ARBA00023295"/>
    </source>
</evidence>
<dbReference type="AlphaFoldDB" id="A0A9Y2IMD1"/>
<dbReference type="KEGG" id="acab:QRX50_14785"/>
<evidence type="ECO:0000256" key="1">
    <source>
        <dbReference type="ARBA" id="ARBA00001231"/>
    </source>
</evidence>
<dbReference type="PROSITE" id="PS51257">
    <property type="entry name" value="PROKAR_LIPOPROTEIN"/>
    <property type="match status" value="1"/>
</dbReference>
<evidence type="ECO:0000256" key="2">
    <source>
        <dbReference type="ARBA" id="ARBA00005336"/>
    </source>
</evidence>
<proteinExistence type="inferred from homology"/>
<feature type="compositionally biased region" description="Low complexity" evidence="6">
    <location>
        <begin position="42"/>
        <end position="68"/>
    </location>
</feature>
<dbReference type="InterPro" id="IPR017853">
    <property type="entry name" value="GH"/>
</dbReference>
<evidence type="ECO:0000256" key="3">
    <source>
        <dbReference type="ARBA" id="ARBA00012663"/>
    </source>
</evidence>
<dbReference type="InterPro" id="IPR050226">
    <property type="entry name" value="NagZ_Beta-hexosaminidase"/>
</dbReference>
<feature type="domain" description="Glycoside hydrolase family 3 N-terminal" evidence="8">
    <location>
        <begin position="77"/>
        <end position="390"/>
    </location>
</feature>
<dbReference type="Gene3D" id="3.20.20.300">
    <property type="entry name" value="Glycoside hydrolase, family 3, N-terminal domain"/>
    <property type="match status" value="1"/>
</dbReference>
<gene>
    <name evidence="9" type="ORF">QRX50_14785</name>
</gene>
<evidence type="ECO:0000256" key="7">
    <source>
        <dbReference type="SAM" id="SignalP"/>
    </source>
</evidence>
<dbReference type="PANTHER" id="PTHR30480:SF13">
    <property type="entry name" value="BETA-HEXOSAMINIDASE"/>
    <property type="match status" value="1"/>
</dbReference>
<dbReference type="Proteomes" id="UP001236014">
    <property type="component" value="Chromosome"/>
</dbReference>
<keyword evidence="4 9" id="KW-0378">Hydrolase</keyword>
<dbReference type="GO" id="GO:0005975">
    <property type="term" value="P:carbohydrate metabolic process"/>
    <property type="evidence" value="ECO:0007669"/>
    <property type="project" value="InterPro"/>
</dbReference>
<feature type="region of interest" description="Disordered" evidence="6">
    <location>
        <begin position="35"/>
        <end position="68"/>
    </location>
</feature>
<comment type="catalytic activity">
    <reaction evidence="1">
        <text>Hydrolysis of terminal non-reducing N-acetyl-D-hexosamine residues in N-acetyl-beta-D-hexosaminides.</text>
        <dbReference type="EC" id="3.2.1.52"/>
    </reaction>
</comment>
<organism evidence="9 10">
    <name type="scientific">Amycolatopsis carbonis</name>
    <dbReference type="NCBI Taxonomy" id="715471"/>
    <lineage>
        <taxon>Bacteria</taxon>
        <taxon>Bacillati</taxon>
        <taxon>Actinomycetota</taxon>
        <taxon>Actinomycetes</taxon>
        <taxon>Pseudonocardiales</taxon>
        <taxon>Pseudonocardiaceae</taxon>
        <taxon>Amycolatopsis</taxon>
    </lineage>
</organism>
<sequence>MPARKRLPAAIGGAVLVAGTLAGCASAHTVSGTALAEPGAQPSTSAAPTVSSEPSSPPSSRSASPSSCDSLISSLDVRAQVAQLVVPGVDAANPAAVTKLVQQQQIGGFFVGGNKTTLLQNHALDAVQNAAKIPVSVSVDEEGGRVQRIDDLDGSMPSARELAATKTPAEVRALGVQRGKQLHARGITVDYAPDADVSDEPDDAVIGDRSYSSDPAKVRQYAMAFAEGLRQSGVTPVLKHFPGHGHGSGDSHKGTVTTPPLDQLRKVDLKPYENIADYGAVEVMVGHLDVPGLTNGVPASISPAAYRLLRGDYHFTGPIITDDLGGMKAITDQYPLPDAVLKALQAGADEALFSSGNGDVGAVLDRLVKAVSSGELPADRVAASVKRVLKSKHACS</sequence>
<dbReference type="RefSeq" id="WP_285972512.1">
    <property type="nucleotide sequence ID" value="NZ_CP127294.1"/>
</dbReference>
<evidence type="ECO:0000313" key="10">
    <source>
        <dbReference type="Proteomes" id="UP001236014"/>
    </source>
</evidence>
<dbReference type="EC" id="3.2.1.52" evidence="3"/>
<dbReference type="InterPro" id="IPR001764">
    <property type="entry name" value="Glyco_hydro_3_N"/>
</dbReference>
<feature type="chain" id="PRO_5040806768" description="beta-N-acetylhexosaminidase" evidence="7">
    <location>
        <begin position="28"/>
        <end position="396"/>
    </location>
</feature>
<evidence type="ECO:0000256" key="6">
    <source>
        <dbReference type="SAM" id="MobiDB-lite"/>
    </source>
</evidence>
<dbReference type="EMBL" id="CP127294">
    <property type="protein sequence ID" value="WIX81931.1"/>
    <property type="molecule type" value="Genomic_DNA"/>
</dbReference>
<comment type="similarity">
    <text evidence="2">Belongs to the glycosyl hydrolase 3 family.</text>
</comment>
<evidence type="ECO:0000259" key="8">
    <source>
        <dbReference type="Pfam" id="PF00933"/>
    </source>
</evidence>
<evidence type="ECO:0000256" key="4">
    <source>
        <dbReference type="ARBA" id="ARBA00022801"/>
    </source>
</evidence>
<dbReference type="InterPro" id="IPR036962">
    <property type="entry name" value="Glyco_hydro_3_N_sf"/>
</dbReference>
<protein>
    <recommendedName>
        <fullName evidence="3">beta-N-acetylhexosaminidase</fullName>
        <ecNumber evidence="3">3.2.1.52</ecNumber>
    </recommendedName>
</protein>
<dbReference type="GO" id="GO:0009254">
    <property type="term" value="P:peptidoglycan turnover"/>
    <property type="evidence" value="ECO:0007669"/>
    <property type="project" value="TreeGrafter"/>
</dbReference>
<evidence type="ECO:0000313" key="9">
    <source>
        <dbReference type="EMBL" id="WIX81931.1"/>
    </source>
</evidence>
<keyword evidence="10" id="KW-1185">Reference proteome</keyword>
<accession>A0A9Y2IMD1</accession>
<name>A0A9Y2IMD1_9PSEU</name>